<dbReference type="AlphaFoldDB" id="A0A4Y7SX08"/>
<keyword evidence="2" id="KW-1185">Reference proteome</keyword>
<accession>A0A4Y7SX08</accession>
<evidence type="ECO:0000313" key="2">
    <source>
        <dbReference type="Proteomes" id="UP000298030"/>
    </source>
</evidence>
<name>A0A4Y7SX08_COPMI</name>
<evidence type="ECO:0000313" key="1">
    <source>
        <dbReference type="EMBL" id="TEB26168.1"/>
    </source>
</evidence>
<dbReference type="EMBL" id="QPFP01000050">
    <property type="protein sequence ID" value="TEB26168.1"/>
    <property type="molecule type" value="Genomic_DNA"/>
</dbReference>
<sequence>MMRKTYVPPFVLLSGLKVGGGCPEEGEEVIDGGGREKRIDASPLTGEFPILRFAIKLDRGSSNRARAMRAELPDLDVGTSSRRARIDLPRNRSSTIVWKGHKRSLPASSKLNSPRKAYSQAPYFPISWRMGHCAVEVRGRDDIWL</sequence>
<comment type="caution">
    <text evidence="1">The sequence shown here is derived from an EMBL/GenBank/DDBJ whole genome shotgun (WGS) entry which is preliminary data.</text>
</comment>
<organism evidence="1 2">
    <name type="scientific">Coprinellus micaceus</name>
    <name type="common">Glistening ink-cap mushroom</name>
    <name type="synonym">Coprinus micaceus</name>
    <dbReference type="NCBI Taxonomy" id="71717"/>
    <lineage>
        <taxon>Eukaryota</taxon>
        <taxon>Fungi</taxon>
        <taxon>Dikarya</taxon>
        <taxon>Basidiomycota</taxon>
        <taxon>Agaricomycotina</taxon>
        <taxon>Agaricomycetes</taxon>
        <taxon>Agaricomycetidae</taxon>
        <taxon>Agaricales</taxon>
        <taxon>Agaricineae</taxon>
        <taxon>Psathyrellaceae</taxon>
        <taxon>Coprinellus</taxon>
    </lineage>
</organism>
<dbReference type="Proteomes" id="UP000298030">
    <property type="component" value="Unassembled WGS sequence"/>
</dbReference>
<gene>
    <name evidence="1" type="ORF">FA13DRAFT_1737581</name>
</gene>
<proteinExistence type="predicted"/>
<reference evidence="1 2" key="1">
    <citation type="journal article" date="2019" name="Nat. Ecol. Evol.">
        <title>Megaphylogeny resolves global patterns of mushroom evolution.</title>
        <authorList>
            <person name="Varga T."/>
            <person name="Krizsan K."/>
            <person name="Foldi C."/>
            <person name="Dima B."/>
            <person name="Sanchez-Garcia M."/>
            <person name="Sanchez-Ramirez S."/>
            <person name="Szollosi G.J."/>
            <person name="Szarkandi J.G."/>
            <person name="Papp V."/>
            <person name="Albert L."/>
            <person name="Andreopoulos W."/>
            <person name="Angelini C."/>
            <person name="Antonin V."/>
            <person name="Barry K.W."/>
            <person name="Bougher N.L."/>
            <person name="Buchanan P."/>
            <person name="Buyck B."/>
            <person name="Bense V."/>
            <person name="Catcheside P."/>
            <person name="Chovatia M."/>
            <person name="Cooper J."/>
            <person name="Damon W."/>
            <person name="Desjardin D."/>
            <person name="Finy P."/>
            <person name="Geml J."/>
            <person name="Haridas S."/>
            <person name="Hughes K."/>
            <person name="Justo A."/>
            <person name="Karasinski D."/>
            <person name="Kautmanova I."/>
            <person name="Kiss B."/>
            <person name="Kocsube S."/>
            <person name="Kotiranta H."/>
            <person name="LaButti K.M."/>
            <person name="Lechner B.E."/>
            <person name="Liimatainen K."/>
            <person name="Lipzen A."/>
            <person name="Lukacs Z."/>
            <person name="Mihaltcheva S."/>
            <person name="Morgado L.N."/>
            <person name="Niskanen T."/>
            <person name="Noordeloos M.E."/>
            <person name="Ohm R.A."/>
            <person name="Ortiz-Santana B."/>
            <person name="Ovrebo C."/>
            <person name="Racz N."/>
            <person name="Riley R."/>
            <person name="Savchenko A."/>
            <person name="Shiryaev A."/>
            <person name="Soop K."/>
            <person name="Spirin V."/>
            <person name="Szebenyi C."/>
            <person name="Tomsovsky M."/>
            <person name="Tulloss R.E."/>
            <person name="Uehling J."/>
            <person name="Grigoriev I.V."/>
            <person name="Vagvolgyi C."/>
            <person name="Papp T."/>
            <person name="Martin F.M."/>
            <person name="Miettinen O."/>
            <person name="Hibbett D.S."/>
            <person name="Nagy L.G."/>
        </authorList>
    </citation>
    <scope>NUCLEOTIDE SEQUENCE [LARGE SCALE GENOMIC DNA]</scope>
    <source>
        <strain evidence="1 2">FP101781</strain>
    </source>
</reference>
<protein>
    <submittedName>
        <fullName evidence="1">Uncharacterized protein</fullName>
    </submittedName>
</protein>